<protein>
    <recommendedName>
        <fullName evidence="3">DUF2184 domain-containing protein</fullName>
    </recommendedName>
</protein>
<dbReference type="EMBL" id="FOMN01000011">
    <property type="protein sequence ID" value="SFD60609.1"/>
    <property type="molecule type" value="Genomic_DNA"/>
</dbReference>
<reference evidence="2" key="1">
    <citation type="submission" date="2016-10" db="EMBL/GenBank/DDBJ databases">
        <authorList>
            <person name="Varghese N."/>
            <person name="Submissions S."/>
        </authorList>
    </citation>
    <scope>NUCLEOTIDE SEQUENCE [LARGE SCALE GENOMIC DNA]</scope>
    <source>
        <strain evidence="2">R-53102</strain>
    </source>
</reference>
<dbReference type="Pfam" id="PF09950">
    <property type="entry name" value="Major_capside"/>
    <property type="match status" value="1"/>
</dbReference>
<sequence length="292" mass="32035">MPVTSLIPKSMLTTIDKVVRTPKKGQLLGRQLIKSSSTLHPWDDYYKYQIVNSFGEAKPMADHAEDFPVTDVDATEAGQNIMDFGLGITYSDKELGQARQAGVNLDTQQAEAVNRGFAEADDKLIFNGNTDYGIPGLINTKDGQTTTASKQFSSNDPKALMAELKADRQMITQKVGYENATPVLALPGDAYDALDVPYNDYQPTTLLQLLINRGWFSQIVKVNELDKKQSGLKNNVGLMFVNTPDVVQIKDAMPVSLSGQVKTLTGVKIAYRMRTAGAVVFYPSAFLTIDKV</sequence>
<dbReference type="PIRSF" id="PIRSF029202">
    <property type="entry name" value="UCP029202"/>
    <property type="match status" value="1"/>
</dbReference>
<name>A0A1I1TQ09_9LACO</name>
<dbReference type="AlphaFoldDB" id="A0A1I1TQ09"/>
<dbReference type="RefSeq" id="WP_090094016.1">
    <property type="nucleotide sequence ID" value="NZ_CBCRVU010000001.1"/>
</dbReference>
<dbReference type="Proteomes" id="UP000199599">
    <property type="component" value="Unassembled WGS sequence"/>
</dbReference>
<gene>
    <name evidence="1" type="ORF">SAMN04487792_1552</name>
</gene>
<evidence type="ECO:0008006" key="3">
    <source>
        <dbReference type="Google" id="ProtNLM"/>
    </source>
</evidence>
<dbReference type="Gene3D" id="3.30.2400.30">
    <property type="match status" value="1"/>
</dbReference>
<accession>A0A1I1TQ09</accession>
<dbReference type="SUPFAM" id="SSF56563">
    <property type="entry name" value="Major capsid protein gp5"/>
    <property type="match status" value="1"/>
</dbReference>
<dbReference type="InterPro" id="IPR020049">
    <property type="entry name" value="Major_capsid-like"/>
</dbReference>
<dbReference type="STRING" id="1505723.SAMN04487792_1552"/>
<organism evidence="1 2">
    <name type="scientific">Lactobacillus bombicola</name>
    <dbReference type="NCBI Taxonomy" id="1505723"/>
    <lineage>
        <taxon>Bacteria</taxon>
        <taxon>Bacillati</taxon>
        <taxon>Bacillota</taxon>
        <taxon>Bacilli</taxon>
        <taxon>Lactobacillales</taxon>
        <taxon>Lactobacillaceae</taxon>
        <taxon>Lactobacillus</taxon>
    </lineage>
</organism>
<proteinExistence type="predicted"/>
<evidence type="ECO:0000313" key="2">
    <source>
        <dbReference type="Proteomes" id="UP000199599"/>
    </source>
</evidence>
<evidence type="ECO:0000313" key="1">
    <source>
        <dbReference type="EMBL" id="SFD60609.1"/>
    </source>
</evidence>